<sequence length="295" mass="31706">MTVRMTGRIRFDEPGLGVCVRRWWPCVAGTTAVTVSLVGAYLISGGGGPEPGAAAAEPGTGPPPEARRVADRAATGRAAPIGTYTTGFRPGEARVRNISLAARALDGRTVAAGARFSFNGAVGPRTARRGYVPAPTIVGARLVNDVGGGICQVSTTLFNAVFDAGLKIRRARAHTQWMPEYPQGREAAVAYPGLDFVWRNDSGHPVTIRTALTPTTLTVTLWGTRRYRVRSDISRPYRITRAGTAAPGRGARCVPMPGGRGFSIDVWRSLYEDGRRVRRERYHTVYQAQPKASCV</sequence>
<dbReference type="RefSeq" id="WP_220169026.1">
    <property type="nucleotide sequence ID" value="NZ_JAIBOA010000018.1"/>
</dbReference>
<evidence type="ECO:0000313" key="2">
    <source>
        <dbReference type="Proteomes" id="UP000774570"/>
    </source>
</evidence>
<dbReference type="Proteomes" id="UP000774570">
    <property type="component" value="Unassembled WGS sequence"/>
</dbReference>
<evidence type="ECO:0000313" key="1">
    <source>
        <dbReference type="EMBL" id="MBW8485792.1"/>
    </source>
</evidence>
<protein>
    <submittedName>
        <fullName evidence="1">VanW family protein</fullName>
    </submittedName>
</protein>
<dbReference type="InterPro" id="IPR052913">
    <property type="entry name" value="Glycopeptide_resist_protein"/>
</dbReference>
<dbReference type="PANTHER" id="PTHR35788:SF1">
    <property type="entry name" value="EXPORTED PROTEIN"/>
    <property type="match status" value="1"/>
</dbReference>
<reference evidence="1 2" key="1">
    <citation type="submission" date="2021-07" db="EMBL/GenBank/DDBJ databases">
        <title>Actinomadura sp. PM05-2 isolated from lichen.</title>
        <authorList>
            <person name="Somphong A."/>
            <person name="Phongsopitanun W."/>
            <person name="Tanasupawat S."/>
            <person name="Peongsungnone V."/>
        </authorList>
    </citation>
    <scope>NUCLEOTIDE SEQUENCE [LARGE SCALE GENOMIC DNA]</scope>
    <source>
        <strain evidence="1 2">PM05-2</strain>
    </source>
</reference>
<keyword evidence="2" id="KW-1185">Reference proteome</keyword>
<dbReference type="Pfam" id="PF04294">
    <property type="entry name" value="VanW"/>
    <property type="match status" value="1"/>
</dbReference>
<comment type="caution">
    <text evidence="1">The sequence shown here is derived from an EMBL/GenBank/DDBJ whole genome shotgun (WGS) entry which is preliminary data.</text>
</comment>
<accession>A0ABS7FZB9</accession>
<dbReference type="PANTHER" id="PTHR35788">
    <property type="entry name" value="EXPORTED PROTEIN-RELATED"/>
    <property type="match status" value="1"/>
</dbReference>
<dbReference type="EMBL" id="JAIBOA010000018">
    <property type="protein sequence ID" value="MBW8485792.1"/>
    <property type="molecule type" value="Genomic_DNA"/>
</dbReference>
<name>A0ABS7FZB9_9ACTN</name>
<proteinExistence type="predicted"/>
<organism evidence="1 2">
    <name type="scientific">Actinomadura parmotrematis</name>
    <dbReference type="NCBI Taxonomy" id="2864039"/>
    <lineage>
        <taxon>Bacteria</taxon>
        <taxon>Bacillati</taxon>
        <taxon>Actinomycetota</taxon>
        <taxon>Actinomycetes</taxon>
        <taxon>Streptosporangiales</taxon>
        <taxon>Thermomonosporaceae</taxon>
        <taxon>Actinomadura</taxon>
    </lineage>
</organism>
<dbReference type="InterPro" id="IPR007391">
    <property type="entry name" value="Vancomycin_resist_VanW"/>
</dbReference>
<gene>
    <name evidence="1" type="ORF">K1Y72_25655</name>
</gene>